<reference evidence="1" key="2">
    <citation type="journal article" date="2022" name="New Phytol.">
        <title>Evolutionary transition to the ectomycorrhizal habit in the genomes of a hyperdiverse lineage of mushroom-forming fungi.</title>
        <authorList>
            <person name="Looney B."/>
            <person name="Miyauchi S."/>
            <person name="Morin E."/>
            <person name="Drula E."/>
            <person name="Courty P.E."/>
            <person name="Kohler A."/>
            <person name="Kuo A."/>
            <person name="LaButti K."/>
            <person name="Pangilinan J."/>
            <person name="Lipzen A."/>
            <person name="Riley R."/>
            <person name="Andreopoulos W."/>
            <person name="He G."/>
            <person name="Johnson J."/>
            <person name="Nolan M."/>
            <person name="Tritt A."/>
            <person name="Barry K.W."/>
            <person name="Grigoriev I.V."/>
            <person name="Nagy L.G."/>
            <person name="Hibbett D."/>
            <person name="Henrissat B."/>
            <person name="Matheny P.B."/>
            <person name="Labbe J."/>
            <person name="Martin F.M."/>
        </authorList>
    </citation>
    <scope>NUCLEOTIDE SEQUENCE</scope>
    <source>
        <strain evidence="1">FP105234-sp</strain>
    </source>
</reference>
<name>A0ACB8R6L3_9AGAM</name>
<accession>A0ACB8R6L3</accession>
<sequence>MPPDAQQPQALHSFFMDADSICREAIFIISSLPNADRAAVERVCLRLAAVRSVLITLDDPYTSLHNVRIERLWRDVRKGTAETYRQVFFHLEDAGLLDMNDALDRACLYLVFQPRIQASLDRTLDGWNHHKVRTARKRTPVAMFELSRQVAIREGYWTGDPGDNVGLASDPLYGVDTDAPAPPADELRDDPQAPAAADDDDDEVADDDLADEHREIREALAGIDLDAEDGNWGINVYTVARGVLRAAEVGFSDSESE</sequence>
<reference evidence="1" key="1">
    <citation type="submission" date="2021-02" db="EMBL/GenBank/DDBJ databases">
        <authorList>
            <consortium name="DOE Joint Genome Institute"/>
            <person name="Ahrendt S."/>
            <person name="Looney B.P."/>
            <person name="Miyauchi S."/>
            <person name="Morin E."/>
            <person name="Drula E."/>
            <person name="Courty P.E."/>
            <person name="Chicoki N."/>
            <person name="Fauchery L."/>
            <person name="Kohler A."/>
            <person name="Kuo A."/>
            <person name="Labutti K."/>
            <person name="Pangilinan J."/>
            <person name="Lipzen A."/>
            <person name="Riley R."/>
            <person name="Andreopoulos W."/>
            <person name="He G."/>
            <person name="Johnson J."/>
            <person name="Barry K.W."/>
            <person name="Grigoriev I.V."/>
            <person name="Nagy L."/>
            <person name="Hibbett D."/>
            <person name="Henrissat B."/>
            <person name="Matheny P.B."/>
            <person name="Labbe J."/>
            <person name="Martin F."/>
        </authorList>
    </citation>
    <scope>NUCLEOTIDE SEQUENCE</scope>
    <source>
        <strain evidence="1">FP105234-sp</strain>
    </source>
</reference>
<evidence type="ECO:0000313" key="2">
    <source>
        <dbReference type="Proteomes" id="UP000814033"/>
    </source>
</evidence>
<protein>
    <submittedName>
        <fullName evidence="1">Uncharacterized protein</fullName>
    </submittedName>
</protein>
<comment type="caution">
    <text evidence="1">The sequence shown here is derived from an EMBL/GenBank/DDBJ whole genome shotgun (WGS) entry which is preliminary data.</text>
</comment>
<dbReference type="EMBL" id="MU276342">
    <property type="protein sequence ID" value="KAI0039188.1"/>
    <property type="molecule type" value="Genomic_DNA"/>
</dbReference>
<keyword evidence="2" id="KW-1185">Reference proteome</keyword>
<organism evidence="1 2">
    <name type="scientific">Auriscalpium vulgare</name>
    <dbReference type="NCBI Taxonomy" id="40419"/>
    <lineage>
        <taxon>Eukaryota</taxon>
        <taxon>Fungi</taxon>
        <taxon>Dikarya</taxon>
        <taxon>Basidiomycota</taxon>
        <taxon>Agaricomycotina</taxon>
        <taxon>Agaricomycetes</taxon>
        <taxon>Russulales</taxon>
        <taxon>Auriscalpiaceae</taxon>
        <taxon>Auriscalpium</taxon>
    </lineage>
</organism>
<dbReference type="Proteomes" id="UP000814033">
    <property type="component" value="Unassembled WGS sequence"/>
</dbReference>
<proteinExistence type="predicted"/>
<evidence type="ECO:0000313" key="1">
    <source>
        <dbReference type="EMBL" id="KAI0039188.1"/>
    </source>
</evidence>
<gene>
    <name evidence="1" type="ORF">FA95DRAFT_1504526</name>
</gene>